<dbReference type="OrthoDB" id="9799199at2"/>
<keyword evidence="8" id="KW-1003">Cell membrane</keyword>
<dbReference type="EMBL" id="CP022684">
    <property type="protein sequence ID" value="AUM11735.1"/>
    <property type="molecule type" value="Genomic_DNA"/>
</dbReference>
<comment type="catalytic activity">
    <reaction evidence="1 18">
        <text>a 1,2-diacyl-sn-glycero-3-phosphate + CTP + H(+) = a CDP-1,2-diacyl-sn-glycerol + diphosphate</text>
        <dbReference type="Rhea" id="RHEA:16229"/>
        <dbReference type="ChEBI" id="CHEBI:15378"/>
        <dbReference type="ChEBI" id="CHEBI:33019"/>
        <dbReference type="ChEBI" id="CHEBI:37563"/>
        <dbReference type="ChEBI" id="CHEBI:58332"/>
        <dbReference type="ChEBI" id="CHEBI:58608"/>
        <dbReference type="EC" id="2.7.7.41"/>
    </reaction>
</comment>
<dbReference type="AlphaFoldDB" id="A0A2K9LJR1"/>
<comment type="similarity">
    <text evidence="5 18">Belongs to the CDS family.</text>
</comment>
<feature type="transmembrane region" description="Helical" evidence="19">
    <location>
        <begin position="132"/>
        <end position="153"/>
    </location>
</feature>
<keyword evidence="10 18" id="KW-0808">Transferase</keyword>
<keyword evidence="14" id="KW-0443">Lipid metabolism</keyword>
<feature type="transmembrane region" description="Helical" evidence="19">
    <location>
        <begin position="78"/>
        <end position="95"/>
    </location>
</feature>
<evidence type="ECO:0000256" key="12">
    <source>
        <dbReference type="ARBA" id="ARBA00022695"/>
    </source>
</evidence>
<gene>
    <name evidence="20" type="ORF">Kalk_04565</name>
</gene>
<evidence type="ECO:0000256" key="8">
    <source>
        <dbReference type="ARBA" id="ARBA00022475"/>
    </source>
</evidence>
<keyword evidence="12 18" id="KW-0548">Nucleotidyltransferase</keyword>
<dbReference type="PANTHER" id="PTHR46382">
    <property type="entry name" value="PHOSPHATIDATE CYTIDYLYLTRANSFERASE"/>
    <property type="match status" value="1"/>
</dbReference>
<evidence type="ECO:0000256" key="5">
    <source>
        <dbReference type="ARBA" id="ARBA00010185"/>
    </source>
</evidence>
<dbReference type="Proteomes" id="UP000235116">
    <property type="component" value="Chromosome"/>
</dbReference>
<proteinExistence type="inferred from homology"/>
<evidence type="ECO:0000313" key="21">
    <source>
        <dbReference type="Proteomes" id="UP000235116"/>
    </source>
</evidence>
<keyword evidence="13 19" id="KW-1133">Transmembrane helix</keyword>
<dbReference type="UniPathway" id="UPA00557">
    <property type="reaction ID" value="UER00614"/>
</dbReference>
<keyword evidence="9" id="KW-0444">Lipid biosynthesis</keyword>
<evidence type="ECO:0000256" key="18">
    <source>
        <dbReference type="RuleBase" id="RU003938"/>
    </source>
</evidence>
<evidence type="ECO:0000256" key="16">
    <source>
        <dbReference type="ARBA" id="ARBA00023209"/>
    </source>
</evidence>
<dbReference type="Pfam" id="PF01148">
    <property type="entry name" value="CTP_transf_1"/>
    <property type="match status" value="1"/>
</dbReference>
<evidence type="ECO:0000256" key="10">
    <source>
        <dbReference type="ARBA" id="ARBA00022679"/>
    </source>
</evidence>
<dbReference type="GO" id="GO:0005886">
    <property type="term" value="C:plasma membrane"/>
    <property type="evidence" value="ECO:0007669"/>
    <property type="project" value="UniProtKB-SubCell"/>
</dbReference>
<dbReference type="RefSeq" id="WP_101893074.1">
    <property type="nucleotide sequence ID" value="NZ_CP022684.1"/>
</dbReference>
<keyword evidence="16" id="KW-0594">Phospholipid biosynthesis</keyword>
<evidence type="ECO:0000256" key="7">
    <source>
        <dbReference type="ARBA" id="ARBA00019373"/>
    </source>
</evidence>
<dbReference type="GO" id="GO:0016024">
    <property type="term" value="P:CDP-diacylglycerol biosynthetic process"/>
    <property type="evidence" value="ECO:0007669"/>
    <property type="project" value="UniProtKB-UniPathway"/>
</dbReference>
<keyword evidence="11 18" id="KW-0812">Transmembrane</keyword>
<keyword evidence="17" id="KW-1208">Phospholipid metabolism</keyword>
<evidence type="ECO:0000256" key="13">
    <source>
        <dbReference type="ARBA" id="ARBA00022989"/>
    </source>
</evidence>
<dbReference type="EC" id="2.7.7.41" evidence="6 18"/>
<evidence type="ECO:0000256" key="17">
    <source>
        <dbReference type="ARBA" id="ARBA00023264"/>
    </source>
</evidence>
<evidence type="ECO:0000256" key="2">
    <source>
        <dbReference type="ARBA" id="ARBA00004651"/>
    </source>
</evidence>
<accession>A0A2K9LJR1</accession>
<comment type="pathway">
    <text evidence="4">Lipid metabolism.</text>
</comment>
<comment type="subcellular location">
    <subcellularLocation>
        <location evidence="2">Cell membrane</location>
        <topology evidence="2">Multi-pass membrane protein</topology>
    </subcellularLocation>
</comment>
<dbReference type="KEGG" id="kak:Kalk_04565"/>
<organism evidence="20 21">
    <name type="scientific">Ketobacter alkanivorans</name>
    <dbReference type="NCBI Taxonomy" id="1917421"/>
    <lineage>
        <taxon>Bacteria</taxon>
        <taxon>Pseudomonadati</taxon>
        <taxon>Pseudomonadota</taxon>
        <taxon>Gammaproteobacteria</taxon>
        <taxon>Pseudomonadales</taxon>
        <taxon>Ketobacteraceae</taxon>
        <taxon>Ketobacter</taxon>
    </lineage>
</organism>
<dbReference type="InterPro" id="IPR000374">
    <property type="entry name" value="PC_trans"/>
</dbReference>
<name>A0A2K9LJR1_9GAMM</name>
<feature type="transmembrane region" description="Helical" evidence="19">
    <location>
        <begin position="107"/>
        <end position="126"/>
    </location>
</feature>
<evidence type="ECO:0000256" key="3">
    <source>
        <dbReference type="ARBA" id="ARBA00005119"/>
    </source>
</evidence>
<keyword evidence="21" id="KW-1185">Reference proteome</keyword>
<evidence type="ECO:0000256" key="11">
    <source>
        <dbReference type="ARBA" id="ARBA00022692"/>
    </source>
</evidence>
<comment type="pathway">
    <text evidence="3 18">Phospholipid metabolism; CDP-diacylglycerol biosynthesis; CDP-diacylglycerol from sn-glycerol 3-phosphate: step 3/3.</text>
</comment>
<evidence type="ECO:0000256" key="14">
    <source>
        <dbReference type="ARBA" id="ARBA00023098"/>
    </source>
</evidence>
<protein>
    <recommendedName>
        <fullName evidence="7 18">Phosphatidate cytidylyltransferase</fullName>
        <ecNumber evidence="6 18">2.7.7.41</ecNumber>
    </recommendedName>
</protein>
<dbReference type="PROSITE" id="PS01315">
    <property type="entry name" value="CDS"/>
    <property type="match status" value="1"/>
</dbReference>
<feature type="transmembrane region" description="Helical" evidence="19">
    <location>
        <begin position="174"/>
        <end position="191"/>
    </location>
</feature>
<dbReference type="GO" id="GO:0004605">
    <property type="term" value="F:phosphatidate cytidylyltransferase activity"/>
    <property type="evidence" value="ECO:0007669"/>
    <property type="project" value="UniProtKB-EC"/>
</dbReference>
<evidence type="ECO:0000256" key="9">
    <source>
        <dbReference type="ARBA" id="ARBA00022516"/>
    </source>
</evidence>
<keyword evidence="15 19" id="KW-0472">Membrane</keyword>
<evidence type="ECO:0000256" key="6">
    <source>
        <dbReference type="ARBA" id="ARBA00012487"/>
    </source>
</evidence>
<evidence type="ECO:0000256" key="19">
    <source>
        <dbReference type="SAM" id="Phobius"/>
    </source>
</evidence>
<feature type="transmembrane region" description="Helical" evidence="19">
    <location>
        <begin position="203"/>
        <end position="221"/>
    </location>
</feature>
<evidence type="ECO:0000256" key="15">
    <source>
        <dbReference type="ARBA" id="ARBA00023136"/>
    </source>
</evidence>
<evidence type="ECO:0000256" key="1">
    <source>
        <dbReference type="ARBA" id="ARBA00001698"/>
    </source>
</evidence>
<reference evidence="21" key="1">
    <citation type="submission" date="2017-08" db="EMBL/GenBank/DDBJ databases">
        <title>Direct submision.</title>
        <authorList>
            <person name="Kim S.-J."/>
            <person name="Rhee S.-K."/>
        </authorList>
    </citation>
    <scope>NUCLEOTIDE SEQUENCE [LARGE SCALE GENOMIC DNA]</scope>
    <source>
        <strain evidence="21">GI5</strain>
    </source>
</reference>
<evidence type="ECO:0000256" key="4">
    <source>
        <dbReference type="ARBA" id="ARBA00005189"/>
    </source>
</evidence>
<dbReference type="PANTHER" id="PTHR46382:SF1">
    <property type="entry name" value="PHOSPHATIDATE CYTIDYLYLTRANSFERASE"/>
    <property type="match status" value="1"/>
</dbReference>
<sequence length="269" mass="29135">MLKQRIITALVLLPLVLGAIFYLPTQWFALAMMLPVAVAAWEWANIMGITSQARRCSYAALVVVGMLLEYWLQTDWVLGLAVIWWAVAVSLVRAYPNNVSRWASPYIQGGIGLLLLLPAWQGLVVLHRQDGGPWWMLYAFVLVWGADTGAYFAGRAFGKRKLAPNVSPGKTIEGLLGGLALTLVIALLVATQTDALKNLGLGWFLLVSLVAVVGSVFGDLAESMFKRHRGIKDSSQVLPGHGGVLDRIDSITAAVPLFAAGMLVLGVFH</sequence>
<evidence type="ECO:0000313" key="20">
    <source>
        <dbReference type="EMBL" id="AUM11735.1"/>
    </source>
</evidence>